<dbReference type="PROSITE" id="PS51379">
    <property type="entry name" value="4FE4S_FER_2"/>
    <property type="match status" value="2"/>
</dbReference>
<keyword evidence="3" id="KW-0004">4Fe-4S</keyword>
<dbReference type="Gene3D" id="3.30.70.3270">
    <property type="match status" value="1"/>
</dbReference>
<dbReference type="SUPFAM" id="SSF56770">
    <property type="entry name" value="HydA/Nqo6-like"/>
    <property type="match status" value="1"/>
</dbReference>
<evidence type="ECO:0000256" key="3">
    <source>
        <dbReference type="ARBA" id="ARBA00022485"/>
    </source>
</evidence>
<evidence type="ECO:0000313" key="9">
    <source>
        <dbReference type="Proteomes" id="UP000663651"/>
    </source>
</evidence>
<evidence type="ECO:0000256" key="6">
    <source>
        <dbReference type="ARBA" id="ARBA00023014"/>
    </source>
</evidence>
<dbReference type="Gene3D" id="3.40.50.12280">
    <property type="match status" value="1"/>
</dbReference>
<evidence type="ECO:0000313" key="8">
    <source>
        <dbReference type="EMBL" id="QSV44458.1"/>
    </source>
</evidence>
<feature type="domain" description="4Fe-4S ferredoxin-type" evidence="7">
    <location>
        <begin position="169"/>
        <end position="198"/>
    </location>
</feature>
<keyword evidence="6" id="KW-0411">Iron-sulfur</keyword>
<evidence type="ECO:0000256" key="2">
    <source>
        <dbReference type="ARBA" id="ARBA00009173"/>
    </source>
</evidence>
<keyword evidence="9" id="KW-1185">Reference proteome</keyword>
<dbReference type="PANTHER" id="PTHR42989:SF1">
    <property type="entry name" value="FORMATE HYDROGENLYASE SUBUNIT 7-RELATED"/>
    <property type="match status" value="1"/>
</dbReference>
<comment type="cofactor">
    <cofactor evidence="1">
        <name>[4Fe-4S] cluster</name>
        <dbReference type="ChEBI" id="CHEBI:49883"/>
    </cofactor>
</comment>
<evidence type="ECO:0000256" key="4">
    <source>
        <dbReference type="ARBA" id="ARBA00022723"/>
    </source>
</evidence>
<dbReference type="InterPro" id="IPR006137">
    <property type="entry name" value="NADH_UbQ_OxRdtase-like_20kDa"/>
</dbReference>
<keyword evidence="4" id="KW-0479">Metal-binding</keyword>
<organism evidence="8 9">
    <name type="scientific">Geobacter benzoatilyticus</name>
    <dbReference type="NCBI Taxonomy" id="2815309"/>
    <lineage>
        <taxon>Bacteria</taxon>
        <taxon>Pseudomonadati</taxon>
        <taxon>Thermodesulfobacteriota</taxon>
        <taxon>Desulfuromonadia</taxon>
        <taxon>Geobacterales</taxon>
        <taxon>Geobacteraceae</taxon>
        <taxon>Geobacter</taxon>
    </lineage>
</organism>
<dbReference type="EMBL" id="CP071382">
    <property type="protein sequence ID" value="QSV44458.1"/>
    <property type="molecule type" value="Genomic_DNA"/>
</dbReference>
<comment type="similarity">
    <text evidence="2">Belongs to the complex I 20 kDa subunit family.</text>
</comment>
<dbReference type="Pfam" id="PF01058">
    <property type="entry name" value="Oxidored_q6"/>
    <property type="match status" value="1"/>
</dbReference>
<evidence type="ECO:0000259" key="7">
    <source>
        <dbReference type="PROSITE" id="PS51379"/>
    </source>
</evidence>
<gene>
    <name evidence="8" type="ORF">JZM60_09755</name>
</gene>
<accession>A0ABX7PZ91</accession>
<dbReference type="PANTHER" id="PTHR42989">
    <property type="entry name" value="HYDROGENASE-4 COMPONENT I"/>
    <property type="match status" value="1"/>
</dbReference>
<feature type="domain" description="4Fe-4S ferredoxin-type" evidence="7">
    <location>
        <begin position="202"/>
        <end position="231"/>
    </location>
</feature>
<name>A0ABX7PZ91_9BACT</name>
<protein>
    <recommendedName>
        <fullName evidence="7">4Fe-4S ferredoxin-type domain-containing protein</fullName>
    </recommendedName>
</protein>
<evidence type="ECO:0000256" key="5">
    <source>
        <dbReference type="ARBA" id="ARBA00023004"/>
    </source>
</evidence>
<sequence>MDTVCNATSDEPLGLYRINAGSCNGCDVELAATAAIARFGVERLGCRYTESPEEAAIVLITGPLTVRVREKILSLYDEVPEPKVTVAVGICPVSGGVFRDSYAVAGPVDRYLTVDVNVPGCPPRPQAIVAGIAEAATIWKGQQGGEPLQRAETAASLSGEGATPAGLRGKMRYNASACVGCRMCEHVCAGGAILFNEEEAGLRFTLWHNSCAFCGLCRHYCRTGALSATEEWQLAHRQEDKYRLVEEGVVPRVPCTGCGVPLLPVPPELLRVAFRETNREISRLAALCPECRQKESIGGIRR</sequence>
<evidence type="ECO:0000256" key="1">
    <source>
        <dbReference type="ARBA" id="ARBA00001966"/>
    </source>
</evidence>
<dbReference type="RefSeq" id="WP_207162137.1">
    <property type="nucleotide sequence ID" value="NZ_CP071382.1"/>
</dbReference>
<dbReference type="InterPro" id="IPR017896">
    <property type="entry name" value="4Fe4S_Fe-S-bd"/>
</dbReference>
<dbReference type="SUPFAM" id="SSF54862">
    <property type="entry name" value="4Fe-4S ferredoxins"/>
    <property type="match status" value="1"/>
</dbReference>
<dbReference type="Proteomes" id="UP000663651">
    <property type="component" value="Chromosome"/>
</dbReference>
<reference evidence="8 9" key="1">
    <citation type="submission" date="2021-03" db="EMBL/GenBank/DDBJ databases">
        <title>Geobacter metallireducens gen. nov. sp. nov., a microorganism capable of coupling the complete oxidation of organic compounds to the reduction of iron and other metals.</title>
        <authorList>
            <person name="Li Y."/>
        </authorList>
    </citation>
    <scope>NUCLEOTIDE SEQUENCE [LARGE SCALE GENOMIC DNA]</scope>
    <source>
        <strain evidence="8 9">Jerry-YX</strain>
    </source>
</reference>
<dbReference type="InterPro" id="IPR052375">
    <property type="entry name" value="Complex_I_20kDa-like"/>
</dbReference>
<proteinExistence type="inferred from homology"/>
<keyword evidence="5" id="KW-0408">Iron</keyword>